<evidence type="ECO:0000313" key="5">
    <source>
        <dbReference type="Proteomes" id="UP000663873"/>
    </source>
</evidence>
<comment type="caution">
    <text evidence="2">The sequence shown here is derived from an EMBL/GenBank/DDBJ whole genome shotgun (WGS) entry which is preliminary data.</text>
</comment>
<dbReference type="Proteomes" id="UP000663873">
    <property type="component" value="Unassembled WGS sequence"/>
</dbReference>
<dbReference type="Proteomes" id="UP000663825">
    <property type="component" value="Unassembled WGS sequence"/>
</dbReference>
<evidence type="ECO:0000313" key="3">
    <source>
        <dbReference type="EMBL" id="CAF4118506.1"/>
    </source>
</evidence>
<sequence length="271" mass="31018">MTSTLVSTSLNSTILTSTITRNATVNGYDYEGAAIYVAVILVWYSTGLALMLFLQVRPRTYDSQFLLDYQPSDKSKSCSLHAFGNYHNVEADHIKKHILNELKDPDRRQRLWKIYYSSKEKQNEPHPRYYKTITADSATIGRINRKLADIHRIDARNRDDSLLPSLDLSSNVNKFEPTKFVNRRITSIRKENDVQTVNNREPFASIPSQIDTVPTTRPDARLVVCEQNPILSVMTVRNGSRKRMNKFSTRFTIEKVSENDNNSSAIQPTAE</sequence>
<keyword evidence="1" id="KW-0812">Transmembrane</keyword>
<dbReference type="EMBL" id="CAJNXB010002014">
    <property type="protein sequence ID" value="CAF3210165.1"/>
    <property type="molecule type" value="Genomic_DNA"/>
</dbReference>
<protein>
    <submittedName>
        <fullName evidence="2">Uncharacterized protein</fullName>
    </submittedName>
</protein>
<keyword evidence="1" id="KW-1133">Transmembrane helix</keyword>
<evidence type="ECO:0000256" key="1">
    <source>
        <dbReference type="SAM" id="Phobius"/>
    </source>
</evidence>
<accession>A0A817QNL0</accession>
<reference evidence="2" key="1">
    <citation type="submission" date="2021-02" db="EMBL/GenBank/DDBJ databases">
        <authorList>
            <person name="Nowell W R."/>
        </authorList>
    </citation>
    <scope>NUCLEOTIDE SEQUENCE</scope>
</reference>
<keyword evidence="5" id="KW-1185">Reference proteome</keyword>
<dbReference type="AlphaFoldDB" id="A0A817QNL0"/>
<proteinExistence type="predicted"/>
<gene>
    <name evidence="2" type="ORF">TIS948_LOCUS13089</name>
    <name evidence="3" type="ORF">UJA718_LOCUS1397</name>
</gene>
<name>A0A817QNL0_9BILA</name>
<dbReference type="OrthoDB" id="10006809at2759"/>
<evidence type="ECO:0000313" key="4">
    <source>
        <dbReference type="Proteomes" id="UP000663825"/>
    </source>
</evidence>
<keyword evidence="1" id="KW-0472">Membrane</keyword>
<evidence type="ECO:0000313" key="2">
    <source>
        <dbReference type="EMBL" id="CAF3210165.1"/>
    </source>
</evidence>
<dbReference type="EMBL" id="CAJOBP010000084">
    <property type="protein sequence ID" value="CAF4118506.1"/>
    <property type="molecule type" value="Genomic_DNA"/>
</dbReference>
<feature type="transmembrane region" description="Helical" evidence="1">
    <location>
        <begin position="33"/>
        <end position="54"/>
    </location>
</feature>
<organism evidence="2 4">
    <name type="scientific">Rotaria socialis</name>
    <dbReference type="NCBI Taxonomy" id="392032"/>
    <lineage>
        <taxon>Eukaryota</taxon>
        <taxon>Metazoa</taxon>
        <taxon>Spiralia</taxon>
        <taxon>Gnathifera</taxon>
        <taxon>Rotifera</taxon>
        <taxon>Eurotatoria</taxon>
        <taxon>Bdelloidea</taxon>
        <taxon>Philodinida</taxon>
        <taxon>Philodinidae</taxon>
        <taxon>Rotaria</taxon>
    </lineage>
</organism>